<evidence type="ECO:0000313" key="6">
    <source>
        <dbReference type="Proteomes" id="UP000234331"/>
    </source>
</evidence>
<keyword evidence="1" id="KW-0238">DNA-binding</keyword>
<dbReference type="GO" id="GO:0003677">
    <property type="term" value="F:DNA binding"/>
    <property type="evidence" value="ECO:0007669"/>
    <property type="project" value="UniProtKB-KW"/>
</dbReference>
<evidence type="ECO:0000256" key="2">
    <source>
        <dbReference type="ARBA" id="ARBA00023172"/>
    </source>
</evidence>
<dbReference type="InterPro" id="IPR010998">
    <property type="entry name" value="Integrase_recombinase_N"/>
</dbReference>
<dbReference type="Gene3D" id="1.10.150.130">
    <property type="match status" value="1"/>
</dbReference>
<dbReference type="EMBL" id="FZMO01000064">
    <property type="protein sequence ID" value="SNQ46802.1"/>
    <property type="molecule type" value="Genomic_DNA"/>
</dbReference>
<accession>A0A2I2KMC3</accession>
<dbReference type="AlphaFoldDB" id="A0A2I2KMC3"/>
<dbReference type="Proteomes" id="UP000234331">
    <property type="component" value="Unassembled WGS sequence"/>
</dbReference>
<dbReference type="GO" id="GO:0006310">
    <property type="term" value="P:DNA recombination"/>
    <property type="evidence" value="ECO:0007669"/>
    <property type="project" value="UniProtKB-KW"/>
</dbReference>
<evidence type="ECO:0000259" key="4">
    <source>
        <dbReference type="PROSITE" id="PS51898"/>
    </source>
</evidence>
<protein>
    <submittedName>
        <fullName evidence="5">Site-specific recombinase XerC</fullName>
    </submittedName>
</protein>
<dbReference type="SUPFAM" id="SSF56349">
    <property type="entry name" value="DNA breaking-rejoining enzymes"/>
    <property type="match status" value="1"/>
</dbReference>
<dbReference type="Gene3D" id="1.10.443.10">
    <property type="entry name" value="Intergrase catalytic core"/>
    <property type="match status" value="1"/>
</dbReference>
<keyword evidence="2" id="KW-0233">DNA recombination</keyword>
<feature type="domain" description="Tyr recombinase" evidence="4">
    <location>
        <begin position="236"/>
        <end position="474"/>
    </location>
</feature>
<dbReference type="PANTHER" id="PTHR30349:SF91">
    <property type="entry name" value="INTA PROTEIN"/>
    <property type="match status" value="1"/>
</dbReference>
<dbReference type="InterPro" id="IPR050090">
    <property type="entry name" value="Tyrosine_recombinase_XerCD"/>
</dbReference>
<feature type="region of interest" description="Disordered" evidence="3">
    <location>
        <begin position="41"/>
        <end position="80"/>
    </location>
</feature>
<name>A0A2I2KMC3_9ACTN</name>
<dbReference type="InterPro" id="IPR002104">
    <property type="entry name" value="Integrase_catalytic"/>
</dbReference>
<dbReference type="Pfam" id="PF00589">
    <property type="entry name" value="Phage_integrase"/>
    <property type="match status" value="1"/>
</dbReference>
<evidence type="ECO:0000313" key="5">
    <source>
        <dbReference type="EMBL" id="SNQ46802.1"/>
    </source>
</evidence>
<dbReference type="PANTHER" id="PTHR30349">
    <property type="entry name" value="PHAGE INTEGRASE-RELATED"/>
    <property type="match status" value="1"/>
</dbReference>
<feature type="region of interest" description="Disordered" evidence="3">
    <location>
        <begin position="476"/>
        <end position="519"/>
    </location>
</feature>
<sequence length="519" mass="58600">MRGRVFKRCGCRDPETGKKFNSDCPKLPRSDHGSWWFVHDVPPGPDGRRRRTTGGPFSTETAAGDALTDSLSETRDGRRPEDAELTVVRYLDDWLAGKASLARSTRYSYEEHIRLYLRPGLGHLRLVDLRDHHVEKLYATVVLIGRESPSSKPSPLLARLLEVRRDDPARRRPLSPTTLRRVHATLMSALNSAVKRRKLRHNPAEHVELPKARRVRPLVWTAPRVAAWQRTGARPSPVMVWTPRQAGAFLDFVSGDRLYPLWHLIAHRGLRRGEAVALGWTEVDFEDDSIYILDNLPGSRADTDDPDLDIYEDPKSEGSHRTISLDDTTGEVLTTWQSQQDEERALYRGAWNDTGRVFTHPDGNELTADGVSQRFERLITRFATIRREHTEHDWSIEQLAARHRMLADAIESALEFGPLPPIRLHDLRRTAASLTYRATRDLKIVSELLGHASVHFTGDVYTSVFADADRAAAKAAAEIVPRRRPPRTAPPTPPPARNNPQDDQFGIDGLRADDPGLDL</sequence>
<gene>
    <name evidence="5" type="ORF">FRACA_1560012</name>
</gene>
<organism evidence="5 6">
    <name type="scientific">Frankia canadensis</name>
    <dbReference type="NCBI Taxonomy" id="1836972"/>
    <lineage>
        <taxon>Bacteria</taxon>
        <taxon>Bacillati</taxon>
        <taxon>Actinomycetota</taxon>
        <taxon>Actinomycetes</taxon>
        <taxon>Frankiales</taxon>
        <taxon>Frankiaceae</taxon>
        <taxon>Frankia</taxon>
    </lineage>
</organism>
<dbReference type="InterPro" id="IPR013762">
    <property type="entry name" value="Integrase-like_cat_sf"/>
</dbReference>
<evidence type="ECO:0000256" key="1">
    <source>
        <dbReference type="ARBA" id="ARBA00023125"/>
    </source>
</evidence>
<keyword evidence="6" id="KW-1185">Reference proteome</keyword>
<feature type="compositionally biased region" description="Pro residues" evidence="3">
    <location>
        <begin position="487"/>
        <end position="497"/>
    </location>
</feature>
<feature type="compositionally biased region" description="Basic and acidic residues" evidence="3">
    <location>
        <begin position="510"/>
        <end position="519"/>
    </location>
</feature>
<reference evidence="5 6" key="1">
    <citation type="submission" date="2017-06" db="EMBL/GenBank/DDBJ databases">
        <authorList>
            <person name="Kim H.J."/>
            <person name="Triplett B.A."/>
        </authorList>
    </citation>
    <scope>NUCLEOTIDE SEQUENCE [LARGE SCALE GENOMIC DNA]</scope>
    <source>
        <strain evidence="5">FRACA_ARgP5</strain>
    </source>
</reference>
<dbReference type="InterPro" id="IPR011010">
    <property type="entry name" value="DNA_brk_join_enz"/>
</dbReference>
<dbReference type="PROSITE" id="PS51898">
    <property type="entry name" value="TYR_RECOMBINASE"/>
    <property type="match status" value="1"/>
</dbReference>
<dbReference type="GO" id="GO:0015074">
    <property type="term" value="P:DNA integration"/>
    <property type="evidence" value="ECO:0007669"/>
    <property type="project" value="InterPro"/>
</dbReference>
<evidence type="ECO:0000256" key="3">
    <source>
        <dbReference type="SAM" id="MobiDB-lite"/>
    </source>
</evidence>
<proteinExistence type="predicted"/>